<feature type="region of interest" description="Disordered" evidence="1">
    <location>
        <begin position="1"/>
        <end position="46"/>
    </location>
</feature>
<dbReference type="AlphaFoldDB" id="A0A9Q3I9C9"/>
<name>A0A9Q3I9C9_9BASI</name>
<accession>A0A9Q3I9C9</accession>
<gene>
    <name evidence="2" type="ORF">O181_072658</name>
</gene>
<reference evidence="2" key="1">
    <citation type="submission" date="2021-03" db="EMBL/GenBank/DDBJ databases">
        <title>Draft genome sequence of rust myrtle Austropuccinia psidii MF-1, a brazilian biotype.</title>
        <authorList>
            <person name="Quecine M.C."/>
            <person name="Pachon D.M.R."/>
            <person name="Bonatelli M.L."/>
            <person name="Correr F.H."/>
            <person name="Franceschini L.M."/>
            <person name="Leite T.F."/>
            <person name="Margarido G.R.A."/>
            <person name="Almeida C.A."/>
            <person name="Ferrarezi J.A."/>
            <person name="Labate C.A."/>
        </authorList>
    </citation>
    <scope>NUCLEOTIDE SEQUENCE</scope>
    <source>
        <strain evidence="2">MF-1</strain>
    </source>
</reference>
<feature type="compositionally biased region" description="Basic and acidic residues" evidence="1">
    <location>
        <begin position="1"/>
        <end position="24"/>
    </location>
</feature>
<sequence>GNQDKGESRHLPSHTRTTDPDRAYSDSFRLTRSRPNQLSSGFTPFRNQKLSLQESPFFTIPGSFQEKTRKQGQKKDLLQPEEERVRPHDPEAVGFGERSAQEPEVFVKSSRISSPINRNITPTQIEHNVVTPESNLNSDALWLQLSQYSEQTQKQFVELEASHERMKKSTASMDKTFETLQEGHSQLSKASEQTNKRLNLVFEEQHHSKRERDFLAQDINKLFNVYHSMKPQPQGHVMDNTYQQDDIKPYAMLMNKARSPSQYQDGDDKSYSEKDALKQLPDASSWPMFSGTGEYDHMELIAYIEGLYIDVPRIPDYWITARLNTAFKGHASIWYTEMKEIPGRRNWPCWKSQIIQKYSNCTWIWKKTISFDNDKYFVDKDPYEWFLRHSQRLKAINPQMNIQMRNHKLWTQLPGELEQAVKCRFNQNCTLHDISNTLQDIRKRTNIGKLTPYKSSGFKEKQPFRV</sequence>
<feature type="region of interest" description="Disordered" evidence="1">
    <location>
        <begin position="59"/>
        <end position="107"/>
    </location>
</feature>
<evidence type="ECO:0000256" key="1">
    <source>
        <dbReference type="SAM" id="MobiDB-lite"/>
    </source>
</evidence>
<organism evidence="2 3">
    <name type="scientific">Austropuccinia psidii MF-1</name>
    <dbReference type="NCBI Taxonomy" id="1389203"/>
    <lineage>
        <taxon>Eukaryota</taxon>
        <taxon>Fungi</taxon>
        <taxon>Dikarya</taxon>
        <taxon>Basidiomycota</taxon>
        <taxon>Pucciniomycotina</taxon>
        <taxon>Pucciniomycetes</taxon>
        <taxon>Pucciniales</taxon>
        <taxon>Sphaerophragmiaceae</taxon>
        <taxon>Austropuccinia</taxon>
    </lineage>
</organism>
<feature type="compositionally biased region" description="Basic and acidic residues" evidence="1">
    <location>
        <begin position="66"/>
        <end position="91"/>
    </location>
</feature>
<keyword evidence="3" id="KW-1185">Reference proteome</keyword>
<protein>
    <submittedName>
        <fullName evidence="2">Uncharacterized protein</fullName>
    </submittedName>
</protein>
<evidence type="ECO:0000313" key="2">
    <source>
        <dbReference type="EMBL" id="MBW0532943.1"/>
    </source>
</evidence>
<feature type="non-terminal residue" evidence="2">
    <location>
        <position position="1"/>
    </location>
</feature>
<comment type="caution">
    <text evidence="2">The sequence shown here is derived from an EMBL/GenBank/DDBJ whole genome shotgun (WGS) entry which is preliminary data.</text>
</comment>
<evidence type="ECO:0000313" key="3">
    <source>
        <dbReference type="Proteomes" id="UP000765509"/>
    </source>
</evidence>
<proteinExistence type="predicted"/>
<feature type="compositionally biased region" description="Polar residues" evidence="1">
    <location>
        <begin position="28"/>
        <end position="46"/>
    </location>
</feature>
<dbReference type="Proteomes" id="UP000765509">
    <property type="component" value="Unassembled WGS sequence"/>
</dbReference>
<dbReference type="EMBL" id="AVOT02038143">
    <property type="protein sequence ID" value="MBW0532943.1"/>
    <property type="molecule type" value="Genomic_DNA"/>
</dbReference>